<dbReference type="EMBL" id="OZ021742">
    <property type="protein sequence ID" value="CAK9328094.1"/>
    <property type="molecule type" value="Genomic_DNA"/>
</dbReference>
<sequence>MAVAGAINSLTFLLPNHFPSSLFHHRPLLSSLSSSIPPPLHQKKKALETSERFRSLSLQIATNGGGGGLDLRFRSGDTRYSRHCSTGSGPGTDRGSGLLYDAAEHV</sequence>
<protein>
    <submittedName>
        <fullName evidence="2">Uncharacterized protein</fullName>
    </submittedName>
</protein>
<keyword evidence="3" id="KW-1185">Reference proteome</keyword>
<evidence type="ECO:0000256" key="1">
    <source>
        <dbReference type="SAM" id="MobiDB-lite"/>
    </source>
</evidence>
<name>A0ABP0Z5T8_9ROSI</name>
<feature type="region of interest" description="Disordered" evidence="1">
    <location>
        <begin position="80"/>
        <end position="106"/>
    </location>
</feature>
<evidence type="ECO:0000313" key="2">
    <source>
        <dbReference type="EMBL" id="CAK9328094.1"/>
    </source>
</evidence>
<reference evidence="2 3" key="1">
    <citation type="submission" date="2024-03" db="EMBL/GenBank/DDBJ databases">
        <authorList>
            <person name="Gkanogiannis A."/>
            <person name="Becerra Lopez-Lavalle L."/>
        </authorList>
    </citation>
    <scope>NUCLEOTIDE SEQUENCE [LARGE SCALE GENOMIC DNA]</scope>
</reference>
<dbReference type="Proteomes" id="UP001642487">
    <property type="component" value="Chromosome 8"/>
</dbReference>
<accession>A0ABP0Z5T8</accession>
<gene>
    <name evidence="2" type="ORF">CITCOLO1_LOCUS20499</name>
</gene>
<proteinExistence type="predicted"/>
<organism evidence="2 3">
    <name type="scientific">Citrullus colocynthis</name>
    <name type="common">colocynth</name>
    <dbReference type="NCBI Taxonomy" id="252529"/>
    <lineage>
        <taxon>Eukaryota</taxon>
        <taxon>Viridiplantae</taxon>
        <taxon>Streptophyta</taxon>
        <taxon>Embryophyta</taxon>
        <taxon>Tracheophyta</taxon>
        <taxon>Spermatophyta</taxon>
        <taxon>Magnoliopsida</taxon>
        <taxon>eudicotyledons</taxon>
        <taxon>Gunneridae</taxon>
        <taxon>Pentapetalae</taxon>
        <taxon>rosids</taxon>
        <taxon>fabids</taxon>
        <taxon>Cucurbitales</taxon>
        <taxon>Cucurbitaceae</taxon>
        <taxon>Benincaseae</taxon>
        <taxon>Citrullus</taxon>
    </lineage>
</organism>
<evidence type="ECO:0000313" key="3">
    <source>
        <dbReference type="Proteomes" id="UP001642487"/>
    </source>
</evidence>